<dbReference type="EMBL" id="KZ772681">
    <property type="protein sequence ID" value="PTQ47130.1"/>
    <property type="molecule type" value="Genomic_DNA"/>
</dbReference>
<keyword evidence="7 8" id="KW-0378">Hydrolase</keyword>
<feature type="domain" description="Peptidase M24" evidence="11">
    <location>
        <begin position="152"/>
        <end position="355"/>
    </location>
</feature>
<gene>
    <name evidence="12" type="ORF">MARPO_0009s0208</name>
</gene>
<keyword evidence="13" id="KW-1185">Reference proteome</keyword>
<dbReference type="GO" id="GO:0006508">
    <property type="term" value="P:proteolysis"/>
    <property type="evidence" value="ECO:0007669"/>
    <property type="project" value="UniProtKB-KW"/>
</dbReference>
<feature type="region of interest" description="Disordered" evidence="10">
    <location>
        <begin position="1"/>
        <end position="123"/>
    </location>
</feature>
<feature type="binding site" evidence="8">
    <location>
        <position position="235"/>
    </location>
    <ligand>
        <name>a divalent metal cation</name>
        <dbReference type="ChEBI" id="CHEBI:60240"/>
        <label>1</label>
    </ligand>
</feature>
<dbReference type="PANTHER" id="PTHR45777">
    <property type="entry name" value="METHIONINE AMINOPEPTIDASE 2"/>
    <property type="match status" value="1"/>
</dbReference>
<dbReference type="Gramene" id="Mp7g15240.1">
    <property type="protein sequence ID" value="Mp7g15240.1.cds"/>
    <property type="gene ID" value="Mp7g15240"/>
</dbReference>
<dbReference type="OrthoDB" id="7848262at2759"/>
<proteinExistence type="inferred from homology"/>
<organism evidence="12 13">
    <name type="scientific">Marchantia polymorpha</name>
    <name type="common">Common liverwort</name>
    <name type="synonym">Marchantia aquatica</name>
    <dbReference type="NCBI Taxonomy" id="3197"/>
    <lineage>
        <taxon>Eukaryota</taxon>
        <taxon>Viridiplantae</taxon>
        <taxon>Streptophyta</taxon>
        <taxon>Embryophyta</taxon>
        <taxon>Marchantiophyta</taxon>
        <taxon>Marchantiopsida</taxon>
        <taxon>Marchantiidae</taxon>
        <taxon>Marchantiales</taxon>
        <taxon>Marchantiaceae</taxon>
        <taxon>Marchantia</taxon>
    </lineage>
</organism>
<feature type="binding site" evidence="8">
    <location>
        <position position="315"/>
    </location>
    <ligand>
        <name>a divalent metal cation</name>
        <dbReference type="ChEBI" id="CHEBI:60240"/>
        <label>2</label>
        <note>catalytic</note>
    </ligand>
</feature>
<feature type="binding site" evidence="8">
    <location>
        <position position="246"/>
    </location>
    <ligand>
        <name>a divalent metal cation</name>
        <dbReference type="ChEBI" id="CHEBI:60240"/>
        <label>2</label>
        <note>catalytic</note>
    </ligand>
</feature>
<dbReference type="PRINTS" id="PR00599">
    <property type="entry name" value="MAPEPTIDASE"/>
</dbReference>
<dbReference type="GO" id="GO:0070006">
    <property type="term" value="F:metalloaminopeptidase activity"/>
    <property type="evidence" value="ECO:0007669"/>
    <property type="project" value="UniProtKB-UniRule"/>
</dbReference>
<comment type="cofactor">
    <cofactor evidence="8">
        <name>Co(2+)</name>
        <dbReference type="ChEBI" id="CHEBI:48828"/>
    </cofactor>
    <cofactor evidence="8">
        <name>Zn(2+)</name>
        <dbReference type="ChEBI" id="CHEBI:29105"/>
    </cofactor>
    <cofactor evidence="8">
        <name>Mn(2+)</name>
        <dbReference type="ChEBI" id="CHEBI:29035"/>
    </cofactor>
    <cofactor evidence="8">
        <name>Fe(2+)</name>
        <dbReference type="ChEBI" id="CHEBI:29033"/>
    </cofactor>
    <text evidence="8">Binds 2 divalent metal cations per subunit. Has a high-affinity and a low affinity metal-binding site. The true nature of the physiological cofactor is under debate. The enzyme is active with cobalt, zinc, manganese or divalent iron ions. Most likely, methionine aminopeptidases function as mononuclear Fe(2+)-metalloproteases under physiological conditions, and the catalytically relevant metal-binding site has been assigned to the histidine-containing high-affinity site.</text>
</comment>
<evidence type="ECO:0000256" key="10">
    <source>
        <dbReference type="SAM" id="MobiDB-lite"/>
    </source>
</evidence>
<dbReference type="GO" id="GO:0005737">
    <property type="term" value="C:cytoplasm"/>
    <property type="evidence" value="ECO:0000318"/>
    <property type="project" value="GO_Central"/>
</dbReference>
<comment type="subcellular location">
    <subcellularLocation>
        <location evidence="8">Cytoplasm</location>
    </subcellularLocation>
</comment>
<dbReference type="PANTHER" id="PTHR45777:SF2">
    <property type="entry name" value="METHIONINE AMINOPEPTIDASE 2"/>
    <property type="match status" value="1"/>
</dbReference>
<feature type="binding site" evidence="8">
    <location>
        <position position="443"/>
    </location>
    <ligand>
        <name>a divalent metal cation</name>
        <dbReference type="ChEBI" id="CHEBI:60240"/>
        <label>1</label>
    </ligand>
</feature>
<dbReference type="GO" id="GO:0004239">
    <property type="term" value="F:initiator methionyl aminopeptidase activity"/>
    <property type="evidence" value="ECO:0007669"/>
    <property type="project" value="UniProtKB-UniRule"/>
</dbReference>
<dbReference type="GO" id="GO:0008235">
    <property type="term" value="F:metalloexopeptidase activity"/>
    <property type="evidence" value="ECO:0000318"/>
    <property type="project" value="GO_Central"/>
</dbReference>
<dbReference type="InterPro" id="IPR002468">
    <property type="entry name" value="Pept_M24A_MAP2"/>
</dbReference>
<evidence type="ECO:0000313" key="12">
    <source>
        <dbReference type="EMBL" id="PTQ47129.1"/>
    </source>
</evidence>
<feature type="binding site" evidence="8">
    <location>
        <position position="215"/>
    </location>
    <ligand>
        <name>substrate</name>
    </ligand>
</feature>
<dbReference type="SUPFAM" id="SSF55920">
    <property type="entry name" value="Creatinase/aminopeptidase"/>
    <property type="match status" value="1"/>
</dbReference>
<feature type="binding site" evidence="8">
    <location>
        <position position="443"/>
    </location>
    <ligand>
        <name>a divalent metal cation</name>
        <dbReference type="ChEBI" id="CHEBI:60240"/>
        <label>2</label>
        <note>catalytic</note>
    </ligand>
</feature>
<dbReference type="HAMAP" id="MF_03175">
    <property type="entry name" value="MetAP_2_euk"/>
    <property type="match status" value="1"/>
</dbReference>
<evidence type="ECO:0000256" key="3">
    <source>
        <dbReference type="ARBA" id="ARBA00001954"/>
    </source>
</evidence>
<evidence type="ECO:0000256" key="9">
    <source>
        <dbReference type="RuleBase" id="RU003653"/>
    </source>
</evidence>
<comment type="similarity">
    <text evidence="8">Belongs to the peptidase M24A family. Methionine aminopeptidase eukaryotic type 2 subfamily.</text>
</comment>
<feature type="compositionally biased region" description="Basic residues" evidence="10">
    <location>
        <begin position="85"/>
        <end position="98"/>
    </location>
</feature>
<feature type="binding site" evidence="8">
    <location>
        <position position="323"/>
    </location>
    <ligand>
        <name>substrate</name>
    </ligand>
</feature>
<keyword evidence="5 8" id="KW-0645">Protease</keyword>
<dbReference type="Gramene" id="Mp7g15240.2">
    <property type="protein sequence ID" value="Mp7g15240.2.cds"/>
    <property type="gene ID" value="Mp7g15240"/>
</dbReference>
<dbReference type="Proteomes" id="UP000244005">
    <property type="component" value="Unassembled WGS sequence"/>
</dbReference>
<accession>A0A2R6XM19</accession>
<comment type="cofactor">
    <cofactor evidence="2">
        <name>Mn(2+)</name>
        <dbReference type="ChEBI" id="CHEBI:29035"/>
    </cofactor>
</comment>
<evidence type="ECO:0000256" key="1">
    <source>
        <dbReference type="ARBA" id="ARBA00000294"/>
    </source>
</evidence>
<keyword evidence="4 8" id="KW-0031">Aminopeptidase</keyword>
<dbReference type="GO" id="GO:0004177">
    <property type="term" value="F:aminopeptidase activity"/>
    <property type="evidence" value="ECO:0000318"/>
    <property type="project" value="GO_Central"/>
</dbReference>
<evidence type="ECO:0000256" key="6">
    <source>
        <dbReference type="ARBA" id="ARBA00022723"/>
    </source>
</evidence>
<feature type="compositionally biased region" description="Acidic residues" evidence="10">
    <location>
        <begin position="64"/>
        <end position="74"/>
    </location>
</feature>
<reference evidence="12" key="2">
    <citation type="submission" date="2017-12" db="EMBL/GenBank/DDBJ databases">
        <title>WGS assembly of Marchantia polymorpha.</title>
        <authorList>
            <person name="Bowman J.L."/>
            <person name="Kohchi T."/>
            <person name="Yamato K.T."/>
            <person name="Jenkins J."/>
            <person name="Shu S."/>
            <person name="Ishizaki K."/>
            <person name="Yamaoka S."/>
            <person name="Nishihama R."/>
            <person name="Nakamura Y."/>
            <person name="Berger F."/>
            <person name="Adam C."/>
            <person name="Aki S.S."/>
            <person name="Althoff F."/>
            <person name="Araki T."/>
            <person name="Arteaga-Vazquez M.A."/>
            <person name="Balasubrmanian S."/>
            <person name="Bauer D."/>
            <person name="Boehm C.R."/>
            <person name="Briginshaw L."/>
            <person name="Caballero-Perez J."/>
            <person name="Catarino B."/>
            <person name="Chen F."/>
            <person name="Chiyoda S."/>
            <person name="Chovatia M."/>
            <person name="Davies K.M."/>
            <person name="Delmans M."/>
            <person name="Demura T."/>
            <person name="Dierschke T."/>
            <person name="Dolan L."/>
            <person name="Dorantes-Acosta A.E."/>
            <person name="Eklund D.M."/>
            <person name="Florent S.N."/>
            <person name="Flores-Sandoval E."/>
            <person name="Fujiyama A."/>
            <person name="Fukuzawa H."/>
            <person name="Galik B."/>
            <person name="Grimanelli D."/>
            <person name="Grimwood J."/>
            <person name="Grossniklaus U."/>
            <person name="Hamada T."/>
            <person name="Haseloff J."/>
            <person name="Hetherington A.J."/>
            <person name="Higo A."/>
            <person name="Hirakawa Y."/>
            <person name="Hundley H.N."/>
            <person name="Ikeda Y."/>
            <person name="Inoue K."/>
            <person name="Inoue S."/>
            <person name="Ishida S."/>
            <person name="Jia Q."/>
            <person name="Kakita M."/>
            <person name="Kanazawa T."/>
            <person name="Kawai Y."/>
            <person name="Kawashima T."/>
            <person name="Kennedy M."/>
            <person name="Kinose K."/>
            <person name="Kinoshita T."/>
            <person name="Kohara Y."/>
            <person name="Koide E."/>
            <person name="Komatsu K."/>
            <person name="Kopischke S."/>
            <person name="Kubo M."/>
            <person name="Kyozuka J."/>
            <person name="Lagercrantz U."/>
            <person name="Lin S.S."/>
            <person name="Lindquist E."/>
            <person name="Lipzen A.M."/>
            <person name="Lu C."/>
            <person name="Luna E.D."/>
            <person name="Martienssen R.A."/>
            <person name="Minamino N."/>
            <person name="Mizutani M."/>
            <person name="Mizutani M."/>
            <person name="Mochizuki N."/>
            <person name="Monte I."/>
            <person name="Mosher R."/>
            <person name="Nagasaki H."/>
            <person name="Nakagami H."/>
            <person name="Naramoto S."/>
            <person name="Nishitani K."/>
            <person name="Ohtani M."/>
            <person name="Okamoto T."/>
            <person name="Okumura M."/>
            <person name="Phillips J."/>
            <person name="Pollak B."/>
            <person name="Reinders A."/>
            <person name="Roevekamp M."/>
            <person name="Sano R."/>
            <person name="Sawa S."/>
            <person name="Schmid M.W."/>
            <person name="Shirakawa M."/>
            <person name="Solano R."/>
            <person name="Spunde A."/>
            <person name="Suetsugu N."/>
            <person name="Sugano S."/>
            <person name="Sugiyama A."/>
            <person name="Sun R."/>
            <person name="Suzuki Y."/>
            <person name="Takenaka M."/>
            <person name="Takezawa D."/>
            <person name="Tomogane H."/>
            <person name="Tsuzuki M."/>
            <person name="Ueda T."/>
            <person name="Umeda M."/>
            <person name="Ward J.M."/>
            <person name="Watanabe Y."/>
            <person name="Yazaki K."/>
            <person name="Yokoyama R."/>
            <person name="Yoshitake Y."/>
            <person name="Yotsui I."/>
            <person name="Zachgo S."/>
            <person name="Schmutz J."/>
        </authorList>
    </citation>
    <scope>NUCLEOTIDE SEQUENCE [LARGE SCALE GENOMIC DNA]</scope>
    <source>
        <strain evidence="12">Tak-1</strain>
    </source>
</reference>
<protein>
    <recommendedName>
        <fullName evidence="8">Methionine aminopeptidase 2</fullName>
        <shortName evidence="8">MAP 2</shortName>
        <shortName evidence="8">MetAP 2</shortName>
        <ecNumber evidence="8">3.4.11.18</ecNumber>
    </recommendedName>
    <alternativeName>
        <fullName evidence="8">Peptidase M</fullName>
    </alternativeName>
</protein>
<dbReference type="EMBL" id="KZ772681">
    <property type="protein sequence ID" value="PTQ47129.1"/>
    <property type="molecule type" value="Genomic_DNA"/>
</dbReference>
<dbReference type="GO" id="GO:0046872">
    <property type="term" value="F:metal ion binding"/>
    <property type="evidence" value="ECO:0007669"/>
    <property type="project" value="UniProtKB-UniRule"/>
</dbReference>
<evidence type="ECO:0000313" key="13">
    <source>
        <dbReference type="Proteomes" id="UP000244005"/>
    </source>
</evidence>
<evidence type="ECO:0000256" key="2">
    <source>
        <dbReference type="ARBA" id="ARBA00001936"/>
    </source>
</evidence>
<feature type="binding site" evidence="8">
    <location>
        <position position="348"/>
    </location>
    <ligand>
        <name>a divalent metal cation</name>
        <dbReference type="ChEBI" id="CHEBI:60240"/>
        <label>2</label>
        <note>catalytic</note>
    </ligand>
</feature>
<evidence type="ECO:0000259" key="11">
    <source>
        <dbReference type="Pfam" id="PF00557"/>
    </source>
</evidence>
<dbReference type="OMA" id="GNGWVYD"/>
<dbReference type="Gene3D" id="3.90.230.10">
    <property type="entry name" value="Creatinase/methionine aminopeptidase superfamily"/>
    <property type="match status" value="1"/>
</dbReference>
<evidence type="ECO:0000256" key="7">
    <source>
        <dbReference type="ARBA" id="ARBA00022801"/>
    </source>
</evidence>
<dbReference type="InterPro" id="IPR036005">
    <property type="entry name" value="Creatinase/aminopeptidase-like"/>
</dbReference>
<evidence type="ECO:0000256" key="5">
    <source>
        <dbReference type="ARBA" id="ARBA00022670"/>
    </source>
</evidence>
<dbReference type="Pfam" id="PF00557">
    <property type="entry name" value="Peptidase_M24"/>
    <property type="match status" value="1"/>
</dbReference>
<dbReference type="SUPFAM" id="SSF46785">
    <property type="entry name" value="Winged helix' DNA-binding domain"/>
    <property type="match status" value="1"/>
</dbReference>
<evidence type="ECO:0000256" key="8">
    <source>
        <dbReference type="HAMAP-Rule" id="MF_03175"/>
    </source>
</evidence>
<dbReference type="InterPro" id="IPR050247">
    <property type="entry name" value="Met_Aminopeptidase_Type2"/>
</dbReference>
<name>A0A2R6XM19_MARPO</name>
<dbReference type="InterPro" id="IPR036390">
    <property type="entry name" value="WH_DNA-bd_sf"/>
</dbReference>
<feature type="compositionally biased region" description="Basic residues" evidence="10">
    <location>
        <begin position="33"/>
        <end position="42"/>
    </location>
</feature>
<comment type="cofactor">
    <cofactor evidence="3">
        <name>Fe(2+)</name>
        <dbReference type="ChEBI" id="CHEBI:29033"/>
    </cofactor>
</comment>
<dbReference type="AlphaFoldDB" id="A0A2R6XM19"/>
<sequence length="462" mass="51200">MEVENILGSQQLAPQENDLPEATSTQESDAELKKKKKKKKKPANVAATEVVESIGGIQLNSGKEEEDGEGDEAQADALTETDAAKKKKSKSKSKKKKGLVQTDPPSIPVKDLFPSGEFPEGETQAYKDDNLWRSTSQEKRELERLEKPLYNAVRQASEVHRQVRSYIRKYAKPGVAMVDICETLEDMVRKLIVENGLKAGIAFPTGCSLNWVAAHWTPNSGDKTVLQYDDVMKLDFGTHIEGRIIDCAFTIAFNPVYDPLLEAVREATNTGIREAGIDVRLGDIGAAIQEVMESYEVEIGGKTFQVKSVRGLSGHSIGPYQIHAGKSVPMVKGGEQTKMEEGEFFAIETFGTTGKGYVREDLECSHYTKNFDVGHVPLRLQKAKQLLGTIDKHFSTLAFCKRYLDRIGETKYLMALKNLCDQGVVTALPPLCDVKGSYVAQFEHTIFLRPTCKEVLSRGDDF</sequence>
<dbReference type="EC" id="3.4.11.18" evidence="8"/>
<dbReference type="CDD" id="cd01088">
    <property type="entry name" value="MetAP2"/>
    <property type="match status" value="1"/>
</dbReference>
<dbReference type="InterPro" id="IPR036388">
    <property type="entry name" value="WH-like_DNA-bd_sf"/>
</dbReference>
<reference evidence="13" key="1">
    <citation type="journal article" date="2017" name="Cell">
        <title>Insights into land plant evolution garnered from the Marchantia polymorpha genome.</title>
        <authorList>
            <person name="Bowman J.L."/>
            <person name="Kohchi T."/>
            <person name="Yamato K.T."/>
            <person name="Jenkins J."/>
            <person name="Shu S."/>
            <person name="Ishizaki K."/>
            <person name="Yamaoka S."/>
            <person name="Nishihama R."/>
            <person name="Nakamura Y."/>
            <person name="Berger F."/>
            <person name="Adam C."/>
            <person name="Aki S.S."/>
            <person name="Althoff F."/>
            <person name="Araki T."/>
            <person name="Arteaga-Vazquez M.A."/>
            <person name="Balasubrmanian S."/>
            <person name="Barry K."/>
            <person name="Bauer D."/>
            <person name="Boehm C.R."/>
            <person name="Briginshaw L."/>
            <person name="Caballero-Perez J."/>
            <person name="Catarino B."/>
            <person name="Chen F."/>
            <person name="Chiyoda S."/>
            <person name="Chovatia M."/>
            <person name="Davies K.M."/>
            <person name="Delmans M."/>
            <person name="Demura T."/>
            <person name="Dierschke T."/>
            <person name="Dolan L."/>
            <person name="Dorantes-Acosta A.E."/>
            <person name="Eklund D.M."/>
            <person name="Florent S.N."/>
            <person name="Flores-Sandoval E."/>
            <person name="Fujiyama A."/>
            <person name="Fukuzawa H."/>
            <person name="Galik B."/>
            <person name="Grimanelli D."/>
            <person name="Grimwood J."/>
            <person name="Grossniklaus U."/>
            <person name="Hamada T."/>
            <person name="Haseloff J."/>
            <person name="Hetherington A.J."/>
            <person name="Higo A."/>
            <person name="Hirakawa Y."/>
            <person name="Hundley H.N."/>
            <person name="Ikeda Y."/>
            <person name="Inoue K."/>
            <person name="Inoue S.I."/>
            <person name="Ishida S."/>
            <person name="Jia Q."/>
            <person name="Kakita M."/>
            <person name="Kanazawa T."/>
            <person name="Kawai Y."/>
            <person name="Kawashima T."/>
            <person name="Kennedy M."/>
            <person name="Kinose K."/>
            <person name="Kinoshita T."/>
            <person name="Kohara Y."/>
            <person name="Koide E."/>
            <person name="Komatsu K."/>
            <person name="Kopischke S."/>
            <person name="Kubo M."/>
            <person name="Kyozuka J."/>
            <person name="Lagercrantz U."/>
            <person name="Lin S.S."/>
            <person name="Lindquist E."/>
            <person name="Lipzen A.M."/>
            <person name="Lu C.W."/>
            <person name="De Luna E."/>
            <person name="Martienssen R.A."/>
            <person name="Minamino N."/>
            <person name="Mizutani M."/>
            <person name="Mizutani M."/>
            <person name="Mochizuki N."/>
            <person name="Monte I."/>
            <person name="Mosher R."/>
            <person name="Nagasaki H."/>
            <person name="Nakagami H."/>
            <person name="Naramoto S."/>
            <person name="Nishitani K."/>
            <person name="Ohtani M."/>
            <person name="Okamoto T."/>
            <person name="Okumura M."/>
            <person name="Phillips J."/>
            <person name="Pollak B."/>
            <person name="Reinders A."/>
            <person name="Rovekamp M."/>
            <person name="Sano R."/>
            <person name="Sawa S."/>
            <person name="Schmid M.W."/>
            <person name="Shirakawa M."/>
            <person name="Solano R."/>
            <person name="Spunde A."/>
            <person name="Suetsugu N."/>
            <person name="Sugano S."/>
            <person name="Sugiyama A."/>
            <person name="Sun R."/>
            <person name="Suzuki Y."/>
            <person name="Takenaka M."/>
            <person name="Takezawa D."/>
            <person name="Tomogane H."/>
            <person name="Tsuzuki M."/>
            <person name="Ueda T."/>
            <person name="Umeda M."/>
            <person name="Ward J.M."/>
            <person name="Watanabe Y."/>
            <person name="Yazaki K."/>
            <person name="Yokoyama R."/>
            <person name="Yoshitake Y."/>
            <person name="Yotsui I."/>
            <person name="Zachgo S."/>
            <person name="Schmutz J."/>
        </authorList>
    </citation>
    <scope>NUCLEOTIDE SEQUENCE [LARGE SCALE GENOMIC DNA]</scope>
    <source>
        <strain evidence="13">Tak-1</strain>
    </source>
</reference>
<comment type="catalytic activity">
    <reaction evidence="1 8 9">
        <text>Release of N-terminal amino acids, preferentially methionine, from peptides and arylamides.</text>
        <dbReference type="EC" id="3.4.11.18"/>
    </reaction>
</comment>
<dbReference type="Gene3D" id="1.10.10.10">
    <property type="entry name" value="Winged helix-like DNA-binding domain superfamily/Winged helix DNA-binding domain"/>
    <property type="match status" value="1"/>
</dbReference>
<comment type="function">
    <text evidence="8 9">Cotranslationally removes the N-terminal methionine from nascent proteins. The N-terminal methionine is often cleaved when the second residue in the primary sequence is small and uncharged (Met-Ala-, Cys, Gly, Pro, Ser, Thr, or Val).</text>
</comment>
<keyword evidence="8" id="KW-0963">Cytoplasm</keyword>
<dbReference type="NCBIfam" id="TIGR00501">
    <property type="entry name" value="met_pdase_II"/>
    <property type="match status" value="1"/>
</dbReference>
<feature type="binding site" evidence="8">
    <location>
        <position position="246"/>
    </location>
    <ligand>
        <name>a divalent metal cation</name>
        <dbReference type="ChEBI" id="CHEBI:60240"/>
        <label>1</label>
    </ligand>
</feature>
<dbReference type="InterPro" id="IPR001714">
    <property type="entry name" value="Pept_M24_MAP"/>
</dbReference>
<keyword evidence="6 8" id="KW-0479">Metal-binding</keyword>
<dbReference type="InterPro" id="IPR000994">
    <property type="entry name" value="Pept_M24"/>
</dbReference>
<evidence type="ECO:0000256" key="4">
    <source>
        <dbReference type="ARBA" id="ARBA00022438"/>
    </source>
</evidence>